<dbReference type="Proteomes" id="UP000321580">
    <property type="component" value="Unassembled WGS sequence"/>
</dbReference>
<dbReference type="PANTHER" id="PTHR47861:SF3">
    <property type="entry name" value="FKBP-TYPE PEPTIDYL-PROLYL CIS-TRANS ISOMERASE SLYD"/>
    <property type="match status" value="1"/>
</dbReference>
<dbReference type="SUPFAM" id="SSF54534">
    <property type="entry name" value="FKBP-like"/>
    <property type="match status" value="1"/>
</dbReference>
<dbReference type="EC" id="5.2.1.8" evidence="10"/>
<evidence type="ECO:0000313" key="12">
    <source>
        <dbReference type="EMBL" id="TXB67579.1"/>
    </source>
</evidence>
<dbReference type="EMBL" id="VOOR01000006">
    <property type="protein sequence ID" value="TXB67579.1"/>
    <property type="molecule type" value="Genomic_DNA"/>
</dbReference>
<sequence length="168" mass="18186">MKIDKHTVVTLHYKLQEKDADGDMVEQTFGSDPLVFLYGAGSMIPKFEAELSGKKAGDGFAFGIESAEAYGEYDPEAIAPIPKEAFVVDGELAEDILQVGRVIPMRDPDGNQLIGTILEIGDTEVQMNFNHPMAGVDLYFTGQIEEVRAATAEEIEHGHVHGPGGVSH</sequence>
<evidence type="ECO:0000256" key="9">
    <source>
        <dbReference type="PROSITE-ProRule" id="PRU00277"/>
    </source>
</evidence>
<keyword evidence="5 9" id="KW-0697">Rotamase</keyword>
<dbReference type="GO" id="GO:0005737">
    <property type="term" value="C:cytoplasm"/>
    <property type="evidence" value="ECO:0007669"/>
    <property type="project" value="UniProtKB-SubCell"/>
</dbReference>
<comment type="similarity">
    <text evidence="3 10">Belongs to the FKBP-type PPIase family.</text>
</comment>
<accession>A0A5C6S0Q6</accession>
<organism evidence="12 13">
    <name type="scientific">Phaeodactylibacter luteus</name>
    <dbReference type="NCBI Taxonomy" id="1564516"/>
    <lineage>
        <taxon>Bacteria</taxon>
        <taxon>Pseudomonadati</taxon>
        <taxon>Bacteroidota</taxon>
        <taxon>Saprospiria</taxon>
        <taxon>Saprospirales</taxon>
        <taxon>Haliscomenobacteraceae</taxon>
        <taxon>Phaeodactylibacter</taxon>
    </lineage>
</organism>
<keyword evidence="6" id="KW-0143">Chaperone</keyword>
<comment type="subcellular location">
    <subcellularLocation>
        <location evidence="2">Cytoplasm</location>
    </subcellularLocation>
</comment>
<keyword evidence="4" id="KW-0963">Cytoplasm</keyword>
<feature type="domain" description="PPIase FKBP-type" evidence="11">
    <location>
        <begin position="6"/>
        <end position="88"/>
    </location>
</feature>
<evidence type="ECO:0000256" key="10">
    <source>
        <dbReference type="RuleBase" id="RU003915"/>
    </source>
</evidence>
<comment type="catalytic activity">
    <reaction evidence="1 9 10">
        <text>[protein]-peptidylproline (omega=180) = [protein]-peptidylproline (omega=0)</text>
        <dbReference type="Rhea" id="RHEA:16237"/>
        <dbReference type="Rhea" id="RHEA-COMP:10747"/>
        <dbReference type="Rhea" id="RHEA-COMP:10748"/>
        <dbReference type="ChEBI" id="CHEBI:83833"/>
        <dbReference type="ChEBI" id="CHEBI:83834"/>
        <dbReference type="EC" id="5.2.1.8"/>
    </reaction>
</comment>
<comment type="function">
    <text evidence="8">Also involved in hydrogenase metallocenter assembly, probably by participating in the nickel insertion step. This function in hydrogenase biosynthesis requires chaperone activity and the presence of the metal-binding domain, but not PPIase activity.</text>
</comment>
<dbReference type="RefSeq" id="WP_147166160.1">
    <property type="nucleotide sequence ID" value="NZ_VOOR01000006.1"/>
</dbReference>
<dbReference type="PROSITE" id="PS50059">
    <property type="entry name" value="FKBP_PPIASE"/>
    <property type="match status" value="1"/>
</dbReference>
<evidence type="ECO:0000259" key="11">
    <source>
        <dbReference type="PROSITE" id="PS50059"/>
    </source>
</evidence>
<evidence type="ECO:0000256" key="6">
    <source>
        <dbReference type="ARBA" id="ARBA00023186"/>
    </source>
</evidence>
<dbReference type="PANTHER" id="PTHR47861">
    <property type="entry name" value="FKBP-TYPE PEPTIDYL-PROLYL CIS-TRANS ISOMERASE SLYD"/>
    <property type="match status" value="1"/>
</dbReference>
<protein>
    <recommendedName>
        <fullName evidence="10">Peptidyl-prolyl cis-trans isomerase</fullName>
        <ecNumber evidence="10">5.2.1.8</ecNumber>
    </recommendedName>
</protein>
<reference evidence="12 13" key="1">
    <citation type="submission" date="2019-08" db="EMBL/GenBank/DDBJ databases">
        <title>Genome of Phaeodactylibacter luteus.</title>
        <authorList>
            <person name="Bowman J.P."/>
        </authorList>
    </citation>
    <scope>NUCLEOTIDE SEQUENCE [LARGE SCALE GENOMIC DNA]</scope>
    <source>
        <strain evidence="12 13">KCTC 42180</strain>
    </source>
</reference>
<comment type="caution">
    <text evidence="12">The sequence shown here is derived from an EMBL/GenBank/DDBJ whole genome shotgun (WGS) entry which is preliminary data.</text>
</comment>
<evidence type="ECO:0000256" key="5">
    <source>
        <dbReference type="ARBA" id="ARBA00023110"/>
    </source>
</evidence>
<keyword evidence="7 9" id="KW-0413">Isomerase</keyword>
<name>A0A5C6S0Q6_9BACT</name>
<proteinExistence type="inferred from homology"/>
<dbReference type="AlphaFoldDB" id="A0A5C6S0Q6"/>
<dbReference type="Gene3D" id="3.10.50.40">
    <property type="match status" value="1"/>
</dbReference>
<evidence type="ECO:0000313" key="13">
    <source>
        <dbReference type="Proteomes" id="UP000321580"/>
    </source>
</evidence>
<dbReference type="OrthoDB" id="9808891at2"/>
<dbReference type="InterPro" id="IPR001179">
    <property type="entry name" value="PPIase_FKBP_dom"/>
</dbReference>
<dbReference type="GO" id="GO:0003755">
    <property type="term" value="F:peptidyl-prolyl cis-trans isomerase activity"/>
    <property type="evidence" value="ECO:0007669"/>
    <property type="project" value="UniProtKB-UniRule"/>
</dbReference>
<keyword evidence="13" id="KW-1185">Reference proteome</keyword>
<evidence type="ECO:0000256" key="8">
    <source>
        <dbReference type="ARBA" id="ARBA00037071"/>
    </source>
</evidence>
<evidence type="ECO:0000256" key="2">
    <source>
        <dbReference type="ARBA" id="ARBA00004496"/>
    </source>
</evidence>
<evidence type="ECO:0000256" key="1">
    <source>
        <dbReference type="ARBA" id="ARBA00000971"/>
    </source>
</evidence>
<dbReference type="GO" id="GO:0042026">
    <property type="term" value="P:protein refolding"/>
    <property type="evidence" value="ECO:0007669"/>
    <property type="project" value="UniProtKB-ARBA"/>
</dbReference>
<evidence type="ECO:0000256" key="4">
    <source>
        <dbReference type="ARBA" id="ARBA00022490"/>
    </source>
</evidence>
<evidence type="ECO:0000256" key="7">
    <source>
        <dbReference type="ARBA" id="ARBA00023235"/>
    </source>
</evidence>
<dbReference type="Pfam" id="PF00254">
    <property type="entry name" value="FKBP_C"/>
    <property type="match status" value="1"/>
</dbReference>
<gene>
    <name evidence="12" type="ORF">FRY97_04080</name>
</gene>
<evidence type="ECO:0000256" key="3">
    <source>
        <dbReference type="ARBA" id="ARBA00006577"/>
    </source>
</evidence>
<dbReference type="InterPro" id="IPR046357">
    <property type="entry name" value="PPIase_dom_sf"/>
</dbReference>